<reference evidence="2 3" key="1">
    <citation type="submission" date="2022-01" db="EMBL/GenBank/DDBJ databases">
        <title>Octadecabacter sp. nov., isolated from a marine alga.</title>
        <authorList>
            <person name="Jin M.S."/>
            <person name="Kim H.M."/>
            <person name="Han D.M."/>
            <person name="Jung J.J."/>
            <person name="Jeon C.O."/>
        </authorList>
    </citation>
    <scope>NUCLEOTIDE SEQUENCE [LARGE SCALE GENOMIC DNA]</scope>
    <source>
        <strain evidence="2 3">G9-8</strain>
    </source>
</reference>
<accession>A0ABS9CVT5</accession>
<dbReference type="EMBL" id="JAKGAQ010000001">
    <property type="protein sequence ID" value="MCF2870286.1"/>
    <property type="molecule type" value="Genomic_DNA"/>
</dbReference>
<feature type="region of interest" description="Disordered" evidence="1">
    <location>
        <begin position="88"/>
        <end position="107"/>
    </location>
</feature>
<name>A0ABS9CVT5_9RHOB</name>
<organism evidence="2 3">
    <name type="scientific">Octadecabacter dasysiphoniae</name>
    <dbReference type="NCBI Taxonomy" id="2909341"/>
    <lineage>
        <taxon>Bacteria</taxon>
        <taxon>Pseudomonadati</taxon>
        <taxon>Pseudomonadota</taxon>
        <taxon>Alphaproteobacteria</taxon>
        <taxon>Rhodobacterales</taxon>
        <taxon>Roseobacteraceae</taxon>
        <taxon>Octadecabacter</taxon>
    </lineage>
</organism>
<gene>
    <name evidence="2" type="ORF">L0664_04330</name>
</gene>
<comment type="caution">
    <text evidence="2">The sequence shown here is derived from an EMBL/GenBank/DDBJ whole genome shotgun (WGS) entry which is preliminary data.</text>
</comment>
<dbReference type="RefSeq" id="WP_235224393.1">
    <property type="nucleotide sequence ID" value="NZ_JAKGAQ010000001.1"/>
</dbReference>
<proteinExistence type="predicted"/>
<keyword evidence="3" id="KW-1185">Reference proteome</keyword>
<feature type="compositionally biased region" description="Low complexity" evidence="1">
    <location>
        <begin position="9"/>
        <end position="25"/>
    </location>
</feature>
<protein>
    <submittedName>
        <fullName evidence="2">Uncharacterized protein</fullName>
    </submittedName>
</protein>
<feature type="region of interest" description="Disordered" evidence="1">
    <location>
        <begin position="1"/>
        <end position="79"/>
    </location>
</feature>
<evidence type="ECO:0000313" key="3">
    <source>
        <dbReference type="Proteomes" id="UP001200557"/>
    </source>
</evidence>
<dbReference type="Proteomes" id="UP001200557">
    <property type="component" value="Unassembled WGS sequence"/>
</dbReference>
<sequence length="107" mass="10968">MELQVTQGQAPALTAQQAAPEPAQPDGRASADAAATTKDPSPDIPIPAPASPSQTGLVSKAALSDEDAAPKLDTSGVSEVQRMLKPYGISMLPEKQDAPKQNLPPEA</sequence>
<evidence type="ECO:0000256" key="1">
    <source>
        <dbReference type="SAM" id="MobiDB-lite"/>
    </source>
</evidence>
<evidence type="ECO:0000313" key="2">
    <source>
        <dbReference type="EMBL" id="MCF2870286.1"/>
    </source>
</evidence>